<name>A0A2P2QVX0_RHIMU</name>
<dbReference type="AlphaFoldDB" id="A0A2P2QVX0"/>
<organism evidence="1">
    <name type="scientific">Rhizophora mucronata</name>
    <name type="common">Asiatic mangrove</name>
    <dbReference type="NCBI Taxonomy" id="61149"/>
    <lineage>
        <taxon>Eukaryota</taxon>
        <taxon>Viridiplantae</taxon>
        <taxon>Streptophyta</taxon>
        <taxon>Embryophyta</taxon>
        <taxon>Tracheophyta</taxon>
        <taxon>Spermatophyta</taxon>
        <taxon>Magnoliopsida</taxon>
        <taxon>eudicotyledons</taxon>
        <taxon>Gunneridae</taxon>
        <taxon>Pentapetalae</taxon>
        <taxon>rosids</taxon>
        <taxon>fabids</taxon>
        <taxon>Malpighiales</taxon>
        <taxon>Rhizophoraceae</taxon>
        <taxon>Rhizophora</taxon>
    </lineage>
</organism>
<protein>
    <submittedName>
        <fullName evidence="1">Uncharacterized protein</fullName>
    </submittedName>
</protein>
<evidence type="ECO:0000313" key="1">
    <source>
        <dbReference type="EMBL" id="MBX71021.1"/>
    </source>
</evidence>
<sequence length="44" mass="5072">MDLAKSYVTSGVCIFANSICFEIDRGTKHAFYQPFREFSSFLML</sequence>
<reference evidence="1" key="1">
    <citation type="submission" date="2018-02" db="EMBL/GenBank/DDBJ databases">
        <title>Rhizophora mucronata_Transcriptome.</title>
        <authorList>
            <person name="Meera S.P."/>
            <person name="Sreeshan A."/>
            <person name="Augustine A."/>
        </authorList>
    </citation>
    <scope>NUCLEOTIDE SEQUENCE</scope>
    <source>
        <tissue evidence="1">Leaf</tissue>
    </source>
</reference>
<proteinExistence type="predicted"/>
<accession>A0A2P2QVX0</accession>
<dbReference type="EMBL" id="GGEC01090537">
    <property type="protein sequence ID" value="MBX71021.1"/>
    <property type="molecule type" value="Transcribed_RNA"/>
</dbReference>